<evidence type="ECO:0000313" key="2">
    <source>
        <dbReference type="EMBL" id="MCZ4223994.1"/>
    </source>
</evidence>
<evidence type="ECO:0000259" key="1">
    <source>
        <dbReference type="Pfam" id="PF01841"/>
    </source>
</evidence>
<dbReference type="Gene3D" id="3.10.620.30">
    <property type="match status" value="1"/>
</dbReference>
<dbReference type="EMBL" id="JAPWGL010000003">
    <property type="protein sequence ID" value="MCZ4223994.1"/>
    <property type="molecule type" value="Genomic_DNA"/>
</dbReference>
<gene>
    <name evidence="2" type="ORF">O0931_11835</name>
</gene>
<protein>
    <recommendedName>
        <fullName evidence="1">Transglutaminase-like domain-containing protein</fullName>
    </recommendedName>
</protein>
<dbReference type="RefSeq" id="WP_269415789.1">
    <property type="nucleotide sequence ID" value="NZ_JAPWGL010000003.1"/>
</dbReference>
<dbReference type="InterPro" id="IPR038765">
    <property type="entry name" value="Papain-like_cys_pep_sf"/>
</dbReference>
<feature type="domain" description="Transglutaminase-like" evidence="1">
    <location>
        <begin position="81"/>
        <end position="183"/>
    </location>
</feature>
<accession>A0ABT4KYR7</accession>
<dbReference type="InterPro" id="IPR002931">
    <property type="entry name" value="Transglutaminase-like"/>
</dbReference>
<dbReference type="Proteomes" id="UP001144341">
    <property type="component" value="Unassembled WGS sequence"/>
</dbReference>
<sequence>MNKTTVRKLNRVVYAGIVLAMLCPAICVAQEKLDYIKILKSGHYDKSEHVGTVSFQYQNSNDSALVALRNKYKLDSVSGFGNSQSRVLNVMHWVHNTLRHNGTEESGIKKLNADEILTSAKKRGIGVSCGELATVLNDCYLALGWSSKKIYCFPQDSLKNDPDSHVINAVYLPNEEKWIMVDPTNDAYVMDETGALLSIEEVRERIVNGKPLILNPDANWNRRISMTKENYLFSYMAKNLYRLYTPVRSTYDYESKAVKNRQYITLAPVGYKDSGSSFPNTIVNNPSLFWSAP</sequence>
<proteinExistence type="predicted"/>
<comment type="caution">
    <text evidence="2">The sequence shown here is derived from an EMBL/GenBank/DDBJ whole genome shotgun (WGS) entry which is preliminary data.</text>
</comment>
<keyword evidence="3" id="KW-1185">Reference proteome</keyword>
<organism evidence="2 3">
    <name type="scientific">Pedobacter rhodius</name>
    <dbReference type="NCBI Taxonomy" id="3004098"/>
    <lineage>
        <taxon>Bacteria</taxon>
        <taxon>Pseudomonadati</taxon>
        <taxon>Bacteroidota</taxon>
        <taxon>Sphingobacteriia</taxon>
        <taxon>Sphingobacteriales</taxon>
        <taxon>Sphingobacteriaceae</taxon>
        <taxon>Pedobacter</taxon>
    </lineage>
</organism>
<dbReference type="SUPFAM" id="SSF54001">
    <property type="entry name" value="Cysteine proteinases"/>
    <property type="match status" value="1"/>
</dbReference>
<dbReference type="Pfam" id="PF01841">
    <property type="entry name" value="Transglut_core"/>
    <property type="match status" value="1"/>
</dbReference>
<evidence type="ECO:0000313" key="3">
    <source>
        <dbReference type="Proteomes" id="UP001144341"/>
    </source>
</evidence>
<name>A0ABT4KYR7_9SPHI</name>
<reference evidence="2" key="1">
    <citation type="submission" date="2022-12" db="EMBL/GenBank/DDBJ databases">
        <title>Genome sequence of SJ11.</title>
        <authorList>
            <person name="Woo H."/>
        </authorList>
    </citation>
    <scope>NUCLEOTIDE SEQUENCE</scope>
    <source>
        <strain evidence="2">SJ11</strain>
    </source>
</reference>